<dbReference type="SUPFAM" id="SSF88697">
    <property type="entry name" value="PUA domain-like"/>
    <property type="match status" value="1"/>
</dbReference>
<dbReference type="InterPro" id="IPR046336">
    <property type="entry name" value="Lon_prtase_N_sf"/>
</dbReference>
<dbReference type="AlphaFoldDB" id="A0A4Y6Q102"/>
<accession>A0A5B8YD97</accession>
<organism evidence="2 3">
    <name type="scientific">Persicimonas caeni</name>
    <dbReference type="NCBI Taxonomy" id="2292766"/>
    <lineage>
        <taxon>Bacteria</taxon>
        <taxon>Deltaproteobacteria</taxon>
        <taxon>Bradymonadales</taxon>
        <taxon>Bradymonadaceae</taxon>
        <taxon>Persicimonas</taxon>
    </lineage>
</organism>
<accession>A0A4Y6Q102</accession>
<dbReference type="EMBL" id="CP041186">
    <property type="protein sequence ID" value="QDG53907.1"/>
    <property type="molecule type" value="Genomic_DNA"/>
</dbReference>
<proteinExistence type="predicted"/>
<dbReference type="Proteomes" id="UP000315995">
    <property type="component" value="Chromosome"/>
</dbReference>
<evidence type="ECO:0000259" key="1">
    <source>
        <dbReference type="SMART" id="SM00464"/>
    </source>
</evidence>
<dbReference type="InterPro" id="IPR003111">
    <property type="entry name" value="Lon_prtase_N"/>
</dbReference>
<name>A0A4Y6Q102_PERCE</name>
<dbReference type="Pfam" id="PF02190">
    <property type="entry name" value="LON_substr_bdg"/>
    <property type="match status" value="1"/>
</dbReference>
<sequence>MSQRTRHARREGRHRLLVTEGVLFPSTRLQFHFIDPQRRALVRQAMLEEGRLLLRPKDESFESDIATLAEIVDYLEFSPQRTAVTLGGIERVRLVGVEPREGHAMATWRRVDELVSDCIACNSLVADILGTLDHLSKQGVELAGEVASMAAEARDPSAVADIVGSVTFERGRDQLEHLAQINVYQRLVAVHSRLVTIVNA</sequence>
<reference evidence="2 3" key="1">
    <citation type="submission" date="2019-06" db="EMBL/GenBank/DDBJ databases">
        <title>Persicimonas caeni gen. nov., sp. nov., a predatory bacterium isolated from solar saltern.</title>
        <authorList>
            <person name="Wang S."/>
        </authorList>
    </citation>
    <scope>NUCLEOTIDE SEQUENCE [LARGE SCALE GENOMIC DNA]</scope>
    <source>
        <strain evidence="2 3">YN101</strain>
    </source>
</reference>
<dbReference type="InterPro" id="IPR015947">
    <property type="entry name" value="PUA-like_sf"/>
</dbReference>
<feature type="domain" description="Lon N-terminal" evidence="1">
    <location>
        <begin position="12"/>
        <end position="196"/>
    </location>
</feature>
<evidence type="ECO:0000313" key="2">
    <source>
        <dbReference type="EMBL" id="QDG53907.1"/>
    </source>
</evidence>
<gene>
    <name evidence="2" type="ORF">FIV42_25140</name>
</gene>
<evidence type="ECO:0000313" key="3">
    <source>
        <dbReference type="Proteomes" id="UP000315995"/>
    </source>
</evidence>
<keyword evidence="3" id="KW-1185">Reference proteome</keyword>
<protein>
    <recommendedName>
        <fullName evidence="1">Lon N-terminal domain-containing protein</fullName>
    </recommendedName>
</protein>
<dbReference type="RefSeq" id="WP_141200357.1">
    <property type="nucleotide sequence ID" value="NZ_CP041186.1"/>
</dbReference>
<dbReference type="Gene3D" id="2.30.130.40">
    <property type="entry name" value="LON domain-like"/>
    <property type="match status" value="1"/>
</dbReference>
<dbReference type="SMART" id="SM00464">
    <property type="entry name" value="LON"/>
    <property type="match status" value="1"/>
</dbReference>